<dbReference type="EMBL" id="CACRUE010000033">
    <property type="protein sequence ID" value="VYU29799.1"/>
    <property type="molecule type" value="Genomic_DNA"/>
</dbReference>
<evidence type="ECO:0000313" key="4">
    <source>
        <dbReference type="Proteomes" id="UP001299409"/>
    </source>
</evidence>
<name>A0A6N3DRR1_9FIRM</name>
<keyword evidence="4" id="KW-1185">Reference proteome</keyword>
<dbReference type="AlphaFoldDB" id="A0A6N3DRR1"/>
<sequence>MNLSFEKLSLEHKYPVMEIYNYYIEHTFAAFPGTKLPSNFYEKILEDIKDYPAYAVKLDDKIVGFCYLCSYKNYKTLRETAEVICYLSYDAKGKGIGYNCLKKLEDDAREMGLKNLIALLSTKNKISTKFYYKYGFKSCGIIQNIVKKFDTEFGIIILKKTL</sequence>
<dbReference type="Pfam" id="PF00583">
    <property type="entry name" value="Acetyltransf_1"/>
    <property type="match status" value="1"/>
</dbReference>
<accession>A0A6N3DRR1</accession>
<evidence type="ECO:0000313" key="3">
    <source>
        <dbReference type="EMBL" id="VYU29799.1"/>
    </source>
</evidence>
<dbReference type="CDD" id="cd04301">
    <property type="entry name" value="NAT_SF"/>
    <property type="match status" value="1"/>
</dbReference>
<proteinExistence type="predicted"/>
<gene>
    <name evidence="3" type="primary">yncA</name>
    <name evidence="3" type="ORF">IBLFYP30_02284</name>
    <name evidence="2" type="ORF">LIP50_08950</name>
</gene>
<dbReference type="InterPro" id="IPR000182">
    <property type="entry name" value="GNAT_dom"/>
</dbReference>
<dbReference type="PROSITE" id="PS51186">
    <property type="entry name" value="GNAT"/>
    <property type="match status" value="1"/>
</dbReference>
<dbReference type="Gene3D" id="3.40.630.30">
    <property type="match status" value="1"/>
</dbReference>
<feature type="domain" description="N-acetyltransferase" evidence="1">
    <location>
        <begin position="3"/>
        <end position="162"/>
    </location>
</feature>
<keyword evidence="3" id="KW-0808">Transferase</keyword>
<dbReference type="InterPro" id="IPR016181">
    <property type="entry name" value="Acyl_CoA_acyltransferase"/>
</dbReference>
<dbReference type="Proteomes" id="UP001299409">
    <property type="component" value="Unassembled WGS sequence"/>
</dbReference>
<reference evidence="3" key="1">
    <citation type="submission" date="2019-11" db="EMBL/GenBank/DDBJ databases">
        <authorList>
            <person name="Feng L."/>
        </authorList>
    </citation>
    <scope>NUCLEOTIDE SEQUENCE</scope>
    <source>
        <strain evidence="3">IbartlettiiLFYP30</strain>
    </source>
</reference>
<dbReference type="GO" id="GO:0016747">
    <property type="term" value="F:acyltransferase activity, transferring groups other than amino-acyl groups"/>
    <property type="evidence" value="ECO:0007669"/>
    <property type="project" value="InterPro"/>
</dbReference>
<organism evidence="3">
    <name type="scientific">Intestinibacter bartlettii</name>
    <dbReference type="NCBI Taxonomy" id="261299"/>
    <lineage>
        <taxon>Bacteria</taxon>
        <taxon>Bacillati</taxon>
        <taxon>Bacillota</taxon>
        <taxon>Clostridia</taxon>
        <taxon>Peptostreptococcales</taxon>
        <taxon>Peptostreptococcaceae</taxon>
        <taxon>Intestinibacter</taxon>
    </lineage>
</organism>
<keyword evidence="3" id="KW-0012">Acyltransferase</keyword>
<protein>
    <submittedName>
        <fullName evidence="2">GNAT family N-acetyltransferase</fullName>
    </submittedName>
    <submittedName>
        <fullName evidence="3">N-acyltransferase YncA</fullName>
        <ecNumber evidence="2 3">2.3.1.-</ecNumber>
    </submittedName>
</protein>
<dbReference type="EC" id="2.3.1.-" evidence="2 3"/>
<evidence type="ECO:0000259" key="1">
    <source>
        <dbReference type="PROSITE" id="PS51186"/>
    </source>
</evidence>
<dbReference type="SUPFAM" id="SSF55729">
    <property type="entry name" value="Acyl-CoA N-acyltransferases (Nat)"/>
    <property type="match status" value="1"/>
</dbReference>
<dbReference type="EMBL" id="JAJBMB010000007">
    <property type="protein sequence ID" value="MCB5446326.1"/>
    <property type="molecule type" value="Genomic_DNA"/>
</dbReference>
<reference evidence="2 4" key="2">
    <citation type="submission" date="2021-10" db="EMBL/GenBank/DDBJ databases">
        <title>Collection of gut derived symbiotic bacterial strains cultured from healthy donors.</title>
        <authorList>
            <person name="Lin H."/>
            <person name="Littmann E."/>
            <person name="Claire K."/>
            <person name="Pamer E."/>
        </authorList>
    </citation>
    <scope>NUCLEOTIDE SEQUENCE [LARGE SCALE GENOMIC DNA]</scope>
    <source>
        <strain evidence="2 4">MSK.17.68</strain>
    </source>
</reference>
<dbReference type="GeneID" id="89565135"/>
<evidence type="ECO:0000313" key="2">
    <source>
        <dbReference type="EMBL" id="MCB5446326.1"/>
    </source>
</evidence>
<dbReference type="RefSeq" id="WP_007286923.1">
    <property type="nucleotide sequence ID" value="NZ_BAABXU010000001.1"/>
</dbReference>